<dbReference type="AlphaFoldDB" id="A0A0F9JXW8"/>
<dbReference type="EMBL" id="LAZR01009107">
    <property type="protein sequence ID" value="KKM74654.1"/>
    <property type="molecule type" value="Genomic_DNA"/>
</dbReference>
<protein>
    <submittedName>
        <fullName evidence="1">Uncharacterized protein</fullName>
    </submittedName>
</protein>
<name>A0A0F9JXW8_9ZZZZ</name>
<gene>
    <name evidence="1" type="ORF">LCGC14_1398170</name>
</gene>
<reference evidence="1" key="1">
    <citation type="journal article" date="2015" name="Nature">
        <title>Complex archaea that bridge the gap between prokaryotes and eukaryotes.</title>
        <authorList>
            <person name="Spang A."/>
            <person name="Saw J.H."/>
            <person name="Jorgensen S.L."/>
            <person name="Zaremba-Niedzwiedzka K."/>
            <person name="Martijn J."/>
            <person name="Lind A.E."/>
            <person name="van Eijk R."/>
            <person name="Schleper C."/>
            <person name="Guy L."/>
            <person name="Ettema T.J."/>
        </authorList>
    </citation>
    <scope>NUCLEOTIDE SEQUENCE</scope>
</reference>
<proteinExistence type="predicted"/>
<sequence length="199" mass="21438">MSNFRNVQNAGVWVAGGTYTFEMYRQNSPYGFAVGALHLSETHDVLFTEACKDWLIANPWEPALAEFPNLDGWSGNLDLNTLLDNGSAGSGGDSQVAPGKIIEDNGWDDWSTVTVEISEGIEDGTFFLFWASVTAAPELDVTEVYEISVGPPAFSPPLPSGVTLDGDGNSTGTPTGENNMIVVKRLVVAANSKIWYEQI</sequence>
<comment type="caution">
    <text evidence="1">The sequence shown here is derived from an EMBL/GenBank/DDBJ whole genome shotgun (WGS) entry which is preliminary data.</text>
</comment>
<evidence type="ECO:0000313" key="1">
    <source>
        <dbReference type="EMBL" id="KKM74654.1"/>
    </source>
</evidence>
<accession>A0A0F9JXW8</accession>
<organism evidence="1">
    <name type="scientific">marine sediment metagenome</name>
    <dbReference type="NCBI Taxonomy" id="412755"/>
    <lineage>
        <taxon>unclassified sequences</taxon>
        <taxon>metagenomes</taxon>
        <taxon>ecological metagenomes</taxon>
    </lineage>
</organism>